<keyword evidence="1 4" id="KW-0808">Transferase</keyword>
<dbReference type="PANTHER" id="PTHR32125:SF4">
    <property type="entry name" value="2-C-METHYL-D-ERYTHRITOL 4-PHOSPHATE CYTIDYLYLTRANSFERASE, CHLOROPLASTIC"/>
    <property type="match status" value="1"/>
</dbReference>
<keyword evidence="2 4" id="KW-0548">Nucleotidyltransferase</keyword>
<comment type="caution">
    <text evidence="4">The sequence shown here is derived from an EMBL/GenBank/DDBJ whole genome shotgun (WGS) entry which is preliminary data.</text>
</comment>
<gene>
    <name evidence="4" type="ORF">HNQ47_000543</name>
</gene>
<dbReference type="RefSeq" id="WP_183327292.1">
    <property type="nucleotide sequence ID" value="NZ_JACHHK010000002.1"/>
</dbReference>
<dbReference type="CDD" id="cd02516">
    <property type="entry name" value="CDP-ME_synthetase"/>
    <property type="match status" value="1"/>
</dbReference>
<proteinExistence type="predicted"/>
<dbReference type="PANTHER" id="PTHR32125">
    <property type="entry name" value="2-C-METHYL-D-ERYTHRITOL 4-PHOSPHATE CYTIDYLYLTRANSFERASE, CHLOROPLASTIC"/>
    <property type="match status" value="1"/>
</dbReference>
<accession>A0A7W8CY25</accession>
<dbReference type="FunFam" id="3.90.550.10:FF:000003">
    <property type="entry name" value="2-C-methyl-D-erythritol 4-phosphate cytidylyltransferase"/>
    <property type="match status" value="1"/>
</dbReference>
<dbReference type="SUPFAM" id="SSF53448">
    <property type="entry name" value="Nucleotide-diphospho-sugar transferases"/>
    <property type="match status" value="1"/>
</dbReference>
<evidence type="ECO:0000313" key="5">
    <source>
        <dbReference type="Proteomes" id="UP000539953"/>
    </source>
</evidence>
<reference evidence="4 5" key="1">
    <citation type="submission" date="2020-08" db="EMBL/GenBank/DDBJ databases">
        <title>Genomic Encyclopedia of Type Strains, Phase IV (KMG-IV): sequencing the most valuable type-strain genomes for metagenomic binning, comparative biology and taxonomic classification.</title>
        <authorList>
            <person name="Goeker M."/>
        </authorList>
    </citation>
    <scope>NUCLEOTIDE SEQUENCE [LARGE SCALE GENOMIC DNA]</scope>
    <source>
        <strain evidence="4 5">DSM 25799</strain>
    </source>
</reference>
<dbReference type="InterPro" id="IPR050088">
    <property type="entry name" value="IspD/TarI_cytidylyltransf_bact"/>
</dbReference>
<dbReference type="Proteomes" id="UP000539953">
    <property type="component" value="Unassembled WGS sequence"/>
</dbReference>
<dbReference type="InterPro" id="IPR034683">
    <property type="entry name" value="IspD/TarI"/>
</dbReference>
<dbReference type="NCBIfam" id="TIGR00453">
    <property type="entry name" value="ispD"/>
    <property type="match status" value="1"/>
</dbReference>
<dbReference type="Pfam" id="PF01128">
    <property type="entry name" value="IspD"/>
    <property type="match status" value="1"/>
</dbReference>
<evidence type="ECO:0000256" key="3">
    <source>
        <dbReference type="ARBA" id="ARBA00023229"/>
    </source>
</evidence>
<dbReference type="InterPro" id="IPR029044">
    <property type="entry name" value="Nucleotide-diphossugar_trans"/>
</dbReference>
<dbReference type="Gene3D" id="3.90.550.10">
    <property type="entry name" value="Spore Coat Polysaccharide Biosynthesis Protein SpsA, Chain A"/>
    <property type="match status" value="1"/>
</dbReference>
<organism evidence="4 5">
    <name type="scientific">Catenisphaera adipataccumulans</name>
    <dbReference type="NCBI Taxonomy" id="700500"/>
    <lineage>
        <taxon>Bacteria</taxon>
        <taxon>Bacillati</taxon>
        <taxon>Bacillota</taxon>
        <taxon>Erysipelotrichia</taxon>
        <taxon>Erysipelotrichales</taxon>
        <taxon>Erysipelotrichaceae</taxon>
        <taxon>Catenisphaera</taxon>
    </lineage>
</organism>
<evidence type="ECO:0000256" key="2">
    <source>
        <dbReference type="ARBA" id="ARBA00022695"/>
    </source>
</evidence>
<sequence>MEYSVILLAAGRGERTHLEYNKVFYTLNNGKTVLDTGLDVFLNDPDCRQVVLVCSAYDWKAITKKYSKNERIVLCQGGATRQESVDKGLQKVTYPYVFIHDAARPYIQFKEIKALKQTLETEDACLLMVPSADTIKIVEDGYVKTTPIRSSCYCAQTPQCFKTELIKRCSAQAQQDGFSATDDAQVVEQYSDVPIKVVIGDITNLKITLPIDLV</sequence>
<protein>
    <submittedName>
        <fullName evidence="4">2-C-methyl-D-erythritol 4-phosphate cytidylyltransferase</fullName>
    </submittedName>
</protein>
<evidence type="ECO:0000313" key="4">
    <source>
        <dbReference type="EMBL" id="MBB5182524.1"/>
    </source>
</evidence>
<dbReference type="GO" id="GO:0050518">
    <property type="term" value="F:2-C-methyl-D-erythritol 4-phosphate cytidylyltransferase activity"/>
    <property type="evidence" value="ECO:0007669"/>
    <property type="project" value="InterPro"/>
</dbReference>
<keyword evidence="5" id="KW-1185">Reference proteome</keyword>
<keyword evidence="3" id="KW-0414">Isoprene biosynthesis</keyword>
<dbReference type="EMBL" id="JACHHK010000002">
    <property type="protein sequence ID" value="MBB5182524.1"/>
    <property type="molecule type" value="Genomic_DNA"/>
</dbReference>
<evidence type="ECO:0000256" key="1">
    <source>
        <dbReference type="ARBA" id="ARBA00022679"/>
    </source>
</evidence>
<name>A0A7W8CY25_9FIRM</name>
<dbReference type="GO" id="GO:0008299">
    <property type="term" value="P:isoprenoid biosynthetic process"/>
    <property type="evidence" value="ECO:0007669"/>
    <property type="project" value="UniProtKB-KW"/>
</dbReference>
<dbReference type="InterPro" id="IPR001228">
    <property type="entry name" value="IspD"/>
</dbReference>
<dbReference type="AlphaFoldDB" id="A0A7W8CY25"/>